<sequence>MVAPSGVIGGHMTDVRRATAGRTSGERWRPARCRPAAPAAADLVGVGAPAADALLNQLAADYNASLAAAGDTTSPRLYSWDARGTSTITPKTGAYEIFRPTNTRSALNALAFNTSGTVDFARLSRPPQQGDPTWIDFVPFVKDAVTWAAPAGGNAPKNLTSAELRWIYSCDITNWREIDPSLPDATIRPVVPGVHVSDPATLRSSYLSDEMTAFAAAASPNGDPGTFYAGPCVTSGVAEDQGEDAVLHDPNAIVPYSVGRWVGQVTGGHRKPGDDPGVLVPQSLDGTAPTVDGGTNPAFLTTWHGRTLYLGVRDGDWTGTDAHGRALRAVFGRNGWFCTSPVAAADVRSHGFLRLPAFVCGATTHA</sequence>
<dbReference type="AlphaFoldDB" id="A0A372ZIS0"/>
<gene>
    <name evidence="3" type="ORF">DR950_41115</name>
</gene>
<keyword evidence="4" id="KW-1185">Reference proteome</keyword>
<evidence type="ECO:0000259" key="2">
    <source>
        <dbReference type="Pfam" id="PF12849"/>
    </source>
</evidence>
<comment type="caution">
    <text evidence="3">The sequence shown here is derived from an EMBL/GenBank/DDBJ whole genome shotgun (WGS) entry which is preliminary data.</text>
</comment>
<accession>A0A372ZIS0</accession>
<dbReference type="Proteomes" id="UP000263377">
    <property type="component" value="Unassembled WGS sequence"/>
</dbReference>
<protein>
    <recommendedName>
        <fullName evidence="2">PBP domain-containing protein</fullName>
    </recommendedName>
</protein>
<organism evidence="3 4">
    <name type="scientific">Kitasatospora xanthocidica</name>
    <dbReference type="NCBI Taxonomy" id="83382"/>
    <lineage>
        <taxon>Bacteria</taxon>
        <taxon>Bacillati</taxon>
        <taxon>Actinomycetota</taxon>
        <taxon>Actinomycetes</taxon>
        <taxon>Kitasatosporales</taxon>
        <taxon>Streptomycetaceae</taxon>
        <taxon>Kitasatospora</taxon>
    </lineage>
</organism>
<dbReference type="Pfam" id="PF12849">
    <property type="entry name" value="PBP_like_2"/>
    <property type="match status" value="1"/>
</dbReference>
<proteinExistence type="predicted"/>
<reference evidence="3 4" key="1">
    <citation type="submission" date="2018-08" db="EMBL/GenBank/DDBJ databases">
        <title>Diversity &amp; Physiological Properties of Lignin-Decomposing Actinobacteria from Soil.</title>
        <authorList>
            <person name="Roh S.G."/>
            <person name="Kim S.B."/>
        </authorList>
    </citation>
    <scope>NUCLEOTIDE SEQUENCE [LARGE SCALE GENOMIC DNA]</scope>
    <source>
        <strain evidence="3 4">MMS17-GH009</strain>
    </source>
</reference>
<name>A0A372ZIS0_9ACTN</name>
<evidence type="ECO:0000313" key="4">
    <source>
        <dbReference type="Proteomes" id="UP000263377"/>
    </source>
</evidence>
<dbReference type="InterPro" id="IPR024370">
    <property type="entry name" value="PBP_domain"/>
</dbReference>
<dbReference type="SUPFAM" id="SSF53850">
    <property type="entry name" value="Periplasmic binding protein-like II"/>
    <property type="match status" value="1"/>
</dbReference>
<dbReference type="EMBL" id="QVIG01000003">
    <property type="protein sequence ID" value="RGD55726.1"/>
    <property type="molecule type" value="Genomic_DNA"/>
</dbReference>
<dbReference type="Gene3D" id="3.40.190.10">
    <property type="entry name" value="Periplasmic binding protein-like II"/>
    <property type="match status" value="1"/>
</dbReference>
<feature type="domain" description="PBP" evidence="2">
    <location>
        <begin position="37"/>
        <end position="225"/>
    </location>
</feature>
<evidence type="ECO:0000313" key="3">
    <source>
        <dbReference type="EMBL" id="RGD55726.1"/>
    </source>
</evidence>
<feature type="region of interest" description="Disordered" evidence="1">
    <location>
        <begin position="1"/>
        <end position="28"/>
    </location>
</feature>
<evidence type="ECO:0000256" key="1">
    <source>
        <dbReference type="SAM" id="MobiDB-lite"/>
    </source>
</evidence>